<dbReference type="AlphaFoldDB" id="A0A7K1S6G9"/>
<sequence>MNQNLKKVRAYLKKYALEIAILFFSIICCWVIWMYYYQFHKYGLSDNPANWGVFGDYIGGIVGSIFSIISVVLLYYTFKEQRNSTELQKFENKYYELIKLHRDNVDELILSHEKGKKIFVILLREFREALKIVKDINIKHQKTTDREVLIELAYMVLYYGTGPNSTRVLINSLPNHTDNFVRDLAINVSKRKNIVKLNRKFSFTPFEGHQSRLAHYYRHLYQTITFVDSQKFLTEEMKKDYVKTIRAQLSNHEQALLFFNSLSRLGKNWKNEGLILKYSLIKNLPKSFIDEREEIDVKTVFPSLIFEWEE</sequence>
<dbReference type="EMBL" id="WPIN01000002">
    <property type="protein sequence ID" value="MVM29310.1"/>
    <property type="molecule type" value="Genomic_DNA"/>
</dbReference>
<organism evidence="2 3">
    <name type="scientific">Spirosoma arboris</name>
    <dbReference type="NCBI Taxonomy" id="2682092"/>
    <lineage>
        <taxon>Bacteria</taxon>
        <taxon>Pseudomonadati</taxon>
        <taxon>Bacteroidota</taxon>
        <taxon>Cytophagia</taxon>
        <taxon>Cytophagales</taxon>
        <taxon>Cytophagaceae</taxon>
        <taxon>Spirosoma</taxon>
    </lineage>
</organism>
<keyword evidence="1" id="KW-0472">Membrane</keyword>
<dbReference type="InterPro" id="IPR031709">
    <property type="entry name" value="PutAbiC"/>
</dbReference>
<dbReference type="Pfam" id="PF16872">
    <property type="entry name" value="putAbiC"/>
    <property type="match status" value="1"/>
</dbReference>
<keyword evidence="1" id="KW-1133">Transmembrane helix</keyword>
<dbReference type="RefSeq" id="WP_157583564.1">
    <property type="nucleotide sequence ID" value="NZ_WPIN01000002.1"/>
</dbReference>
<proteinExistence type="predicted"/>
<evidence type="ECO:0000313" key="3">
    <source>
        <dbReference type="Proteomes" id="UP000436006"/>
    </source>
</evidence>
<keyword evidence="3" id="KW-1185">Reference proteome</keyword>
<reference evidence="2 3" key="1">
    <citation type="submission" date="2019-12" db="EMBL/GenBank/DDBJ databases">
        <title>Spirosoma sp. HMF4905 genome sequencing and assembly.</title>
        <authorList>
            <person name="Kang H."/>
            <person name="Cha I."/>
            <person name="Kim H."/>
            <person name="Joh K."/>
        </authorList>
    </citation>
    <scope>NUCLEOTIDE SEQUENCE [LARGE SCALE GENOMIC DNA]</scope>
    <source>
        <strain evidence="2 3">HMF4905</strain>
    </source>
</reference>
<accession>A0A7K1S6G9</accession>
<name>A0A7K1S6G9_9BACT</name>
<feature type="transmembrane region" description="Helical" evidence="1">
    <location>
        <begin position="15"/>
        <end position="37"/>
    </location>
</feature>
<protein>
    <recommendedName>
        <fullName evidence="4">Phage abortive infection protein</fullName>
    </recommendedName>
</protein>
<evidence type="ECO:0000313" key="2">
    <source>
        <dbReference type="EMBL" id="MVM29310.1"/>
    </source>
</evidence>
<evidence type="ECO:0008006" key="4">
    <source>
        <dbReference type="Google" id="ProtNLM"/>
    </source>
</evidence>
<comment type="caution">
    <text evidence="2">The sequence shown here is derived from an EMBL/GenBank/DDBJ whole genome shotgun (WGS) entry which is preliminary data.</text>
</comment>
<dbReference type="Proteomes" id="UP000436006">
    <property type="component" value="Unassembled WGS sequence"/>
</dbReference>
<evidence type="ECO:0000256" key="1">
    <source>
        <dbReference type="SAM" id="Phobius"/>
    </source>
</evidence>
<gene>
    <name evidence="2" type="ORF">GO755_04640</name>
</gene>
<feature type="transmembrane region" description="Helical" evidence="1">
    <location>
        <begin position="57"/>
        <end position="78"/>
    </location>
</feature>
<keyword evidence="1" id="KW-0812">Transmembrane</keyword>